<comment type="caution">
    <text evidence="8">The sequence shown here is derived from an EMBL/GenBank/DDBJ whole genome shotgun (WGS) entry which is preliminary data.</text>
</comment>
<organism evidence="8 9">
    <name type="scientific">Ramazzottius varieornatus</name>
    <name type="common">Water bear</name>
    <name type="synonym">Tardigrade</name>
    <dbReference type="NCBI Taxonomy" id="947166"/>
    <lineage>
        <taxon>Eukaryota</taxon>
        <taxon>Metazoa</taxon>
        <taxon>Ecdysozoa</taxon>
        <taxon>Tardigrada</taxon>
        <taxon>Eutardigrada</taxon>
        <taxon>Parachela</taxon>
        <taxon>Hypsibioidea</taxon>
        <taxon>Ramazzottiidae</taxon>
        <taxon>Ramazzottius</taxon>
    </lineage>
</organism>
<evidence type="ECO:0000256" key="3">
    <source>
        <dbReference type="ARBA" id="ARBA00022729"/>
    </source>
</evidence>
<keyword evidence="4 7" id="KW-1133">Transmembrane helix</keyword>
<evidence type="ECO:0000256" key="1">
    <source>
        <dbReference type="ARBA" id="ARBA00004479"/>
    </source>
</evidence>
<keyword evidence="2 7" id="KW-0812">Transmembrane</keyword>
<dbReference type="PANTHER" id="PTHR32178">
    <property type="entry name" value="FAM187"/>
    <property type="match status" value="1"/>
</dbReference>
<keyword evidence="3" id="KW-0732">Signal</keyword>
<evidence type="ECO:0000313" key="8">
    <source>
        <dbReference type="EMBL" id="GAU90367.1"/>
    </source>
</evidence>
<evidence type="ECO:0000256" key="5">
    <source>
        <dbReference type="ARBA" id="ARBA00023136"/>
    </source>
</evidence>
<keyword evidence="5 7" id="KW-0472">Membrane</keyword>
<dbReference type="InterPro" id="IPR039311">
    <property type="entry name" value="FAM187A/B"/>
</dbReference>
<feature type="transmembrane region" description="Helical" evidence="7">
    <location>
        <begin position="191"/>
        <end position="211"/>
    </location>
</feature>
<evidence type="ECO:0000313" key="9">
    <source>
        <dbReference type="Proteomes" id="UP000186922"/>
    </source>
</evidence>
<dbReference type="Proteomes" id="UP000186922">
    <property type="component" value="Unassembled WGS sequence"/>
</dbReference>
<accession>A0A1D1UT04</accession>
<dbReference type="OrthoDB" id="1607513at2759"/>
<protein>
    <submittedName>
        <fullName evidence="8">Uncharacterized protein</fullName>
    </submittedName>
</protein>
<evidence type="ECO:0000256" key="7">
    <source>
        <dbReference type="SAM" id="Phobius"/>
    </source>
</evidence>
<comment type="subcellular location">
    <subcellularLocation>
        <location evidence="1">Membrane</location>
        <topology evidence="1">Single-pass type I membrane protein</topology>
    </subcellularLocation>
</comment>
<dbReference type="PANTHER" id="PTHR32178:SF6">
    <property type="entry name" value="IG-LIKE DOMAIN-CONTAINING PROTEIN"/>
    <property type="match status" value="1"/>
</dbReference>
<gene>
    <name evidence="8" type="primary">RvY_02791-1</name>
    <name evidence="8" type="synonym">RvY_02791.1</name>
    <name evidence="8" type="ORF">RvY_02791</name>
</gene>
<sequence length="214" mass="24140">MNEGLARVQAAVESMIVVEKIVKADNLTEGEWRVLKGVVKFLGKFKLKINFSSPIKPVDYPTFNMYGWGLPCRSPLIPANFSAEYADYLSRPSEIQLGHCQQPCPVPPPMVFITDSKGKIIDQFEGTEGGVYSLDSGPPQLPAMVHRVTAYEEEGDRIRMMCPNCYYDGRLVATTKLFVNPRRNRNLKKNIMIFGIVIVAMFFLVAIIYLIRNT</sequence>
<keyword evidence="6" id="KW-0325">Glycoprotein</keyword>
<dbReference type="GO" id="GO:0016020">
    <property type="term" value="C:membrane"/>
    <property type="evidence" value="ECO:0007669"/>
    <property type="project" value="UniProtKB-SubCell"/>
</dbReference>
<keyword evidence="9" id="KW-1185">Reference proteome</keyword>
<evidence type="ECO:0000256" key="6">
    <source>
        <dbReference type="ARBA" id="ARBA00023180"/>
    </source>
</evidence>
<dbReference type="EMBL" id="BDGG01000001">
    <property type="protein sequence ID" value="GAU90367.1"/>
    <property type="molecule type" value="Genomic_DNA"/>
</dbReference>
<evidence type="ECO:0000256" key="4">
    <source>
        <dbReference type="ARBA" id="ARBA00022989"/>
    </source>
</evidence>
<reference evidence="8 9" key="1">
    <citation type="journal article" date="2016" name="Nat. Commun.">
        <title>Extremotolerant tardigrade genome and improved radiotolerance of human cultured cells by tardigrade-unique protein.</title>
        <authorList>
            <person name="Hashimoto T."/>
            <person name="Horikawa D.D."/>
            <person name="Saito Y."/>
            <person name="Kuwahara H."/>
            <person name="Kozuka-Hata H."/>
            <person name="Shin-I T."/>
            <person name="Minakuchi Y."/>
            <person name="Ohishi K."/>
            <person name="Motoyama A."/>
            <person name="Aizu T."/>
            <person name="Enomoto A."/>
            <person name="Kondo K."/>
            <person name="Tanaka S."/>
            <person name="Hara Y."/>
            <person name="Koshikawa S."/>
            <person name="Sagara H."/>
            <person name="Miura T."/>
            <person name="Yokobori S."/>
            <person name="Miyagawa K."/>
            <person name="Suzuki Y."/>
            <person name="Kubo T."/>
            <person name="Oyama M."/>
            <person name="Kohara Y."/>
            <person name="Fujiyama A."/>
            <person name="Arakawa K."/>
            <person name="Katayama T."/>
            <person name="Toyoda A."/>
            <person name="Kunieda T."/>
        </authorList>
    </citation>
    <scope>NUCLEOTIDE SEQUENCE [LARGE SCALE GENOMIC DNA]</scope>
    <source>
        <strain evidence="8 9">YOKOZUNA-1</strain>
    </source>
</reference>
<name>A0A1D1UT04_RAMVA</name>
<dbReference type="AlphaFoldDB" id="A0A1D1UT04"/>
<proteinExistence type="predicted"/>
<evidence type="ECO:0000256" key="2">
    <source>
        <dbReference type="ARBA" id="ARBA00022692"/>
    </source>
</evidence>